<dbReference type="GO" id="GO:0008962">
    <property type="term" value="F:phosphatidylglycerophosphatase activity"/>
    <property type="evidence" value="ECO:0007669"/>
    <property type="project" value="InterPro"/>
</dbReference>
<proteinExistence type="predicted"/>
<protein>
    <submittedName>
        <fullName evidence="1">YqeG family HAD IIIA-type phosphatase</fullName>
    </submittedName>
</protein>
<dbReference type="InterPro" id="IPR036412">
    <property type="entry name" value="HAD-like_sf"/>
</dbReference>
<dbReference type="Proteomes" id="UP000621436">
    <property type="component" value="Unassembled WGS sequence"/>
</dbReference>
<gene>
    <name evidence="1" type="ORF">I0Q91_10895</name>
</gene>
<dbReference type="AlphaFoldDB" id="A0A931FB42"/>
<reference evidence="1" key="1">
    <citation type="submission" date="2020-11" db="EMBL/GenBank/DDBJ databases">
        <title>Halonatronomonas betainensis gen. nov., sp. nov. a novel haloalkaliphilic representative of the family Halanaerobiacae capable of betaine degradation.</title>
        <authorList>
            <person name="Boltyanskaya Y."/>
            <person name="Kevbrin V."/>
            <person name="Detkova E."/>
            <person name="Grouzdev D.S."/>
            <person name="Koziaeva V."/>
            <person name="Zhilina T."/>
        </authorList>
    </citation>
    <scope>NUCLEOTIDE SEQUENCE</scope>
    <source>
        <strain evidence="1">Z-7014</strain>
    </source>
</reference>
<sequence>MFAFIKKYFQPDHHFESINKIDSKILKESKIEGLIIDIDNTTMPYSSKEMKVIVSDWINKMSDENFKIIFVSNTVPERAEFVSDYFDKPAYGYAAKPFKFAFKKAIKKMDLSNDRIAIIGDQIFTDILGGNLAGFLTILVEPIESKDFFLTRIFRWFEGLFYDRNKRLMQKE</sequence>
<dbReference type="NCBIfam" id="TIGR01668">
    <property type="entry name" value="YqeG_hyp_ppase"/>
    <property type="match status" value="1"/>
</dbReference>
<dbReference type="InterPro" id="IPR006439">
    <property type="entry name" value="HAD-SF_hydro_IA"/>
</dbReference>
<dbReference type="NCBIfam" id="TIGR01549">
    <property type="entry name" value="HAD-SF-IA-v1"/>
    <property type="match status" value="1"/>
</dbReference>
<dbReference type="InterPro" id="IPR023214">
    <property type="entry name" value="HAD_sf"/>
</dbReference>
<evidence type="ECO:0000313" key="2">
    <source>
        <dbReference type="Proteomes" id="UP000621436"/>
    </source>
</evidence>
<accession>A0A931FB42</accession>
<dbReference type="Pfam" id="PF13242">
    <property type="entry name" value="Hydrolase_like"/>
    <property type="match status" value="1"/>
</dbReference>
<dbReference type="Gene3D" id="3.40.50.1000">
    <property type="entry name" value="HAD superfamily/HAD-like"/>
    <property type="match status" value="1"/>
</dbReference>
<comment type="caution">
    <text evidence="1">The sequence shown here is derived from an EMBL/GenBank/DDBJ whole genome shotgun (WGS) entry which is preliminary data.</text>
</comment>
<dbReference type="EMBL" id="JADPIE010000006">
    <property type="protein sequence ID" value="MBF8437592.1"/>
    <property type="molecule type" value="Genomic_DNA"/>
</dbReference>
<evidence type="ECO:0000313" key="1">
    <source>
        <dbReference type="EMBL" id="MBF8437592.1"/>
    </source>
</evidence>
<dbReference type="SUPFAM" id="SSF56784">
    <property type="entry name" value="HAD-like"/>
    <property type="match status" value="1"/>
</dbReference>
<dbReference type="RefSeq" id="WP_270454586.1">
    <property type="nucleotide sequence ID" value="NZ_JADPIE010000006.1"/>
</dbReference>
<keyword evidence="2" id="KW-1185">Reference proteome</keyword>
<organism evidence="1 2">
    <name type="scientific">Halonatronomonas betaini</name>
    <dbReference type="NCBI Taxonomy" id="2778430"/>
    <lineage>
        <taxon>Bacteria</taxon>
        <taxon>Bacillati</taxon>
        <taxon>Bacillota</taxon>
        <taxon>Clostridia</taxon>
        <taxon>Halanaerobiales</taxon>
        <taxon>Halarsenatibacteraceae</taxon>
        <taxon>Halonatronomonas</taxon>
    </lineage>
</organism>
<dbReference type="InterPro" id="IPR010021">
    <property type="entry name" value="PGPP1/Gep4"/>
</dbReference>
<name>A0A931FB42_9FIRM</name>